<comment type="caution">
    <text evidence="2">The sequence shown here is derived from an EMBL/GenBank/DDBJ whole genome shotgun (WGS) entry which is preliminary data.</text>
</comment>
<accession>A0A1Y2N5E4</accession>
<protein>
    <submittedName>
        <fullName evidence="2">Succinyl-CoA:(R)-benzylsuccinate CoA-transferase subunit BbsF</fullName>
        <ecNumber evidence="2">2.8.3.15</ecNumber>
    </submittedName>
</protein>
<evidence type="ECO:0000313" key="2">
    <source>
        <dbReference type="EMBL" id="OSY42327.1"/>
    </source>
</evidence>
<dbReference type="Gene3D" id="3.30.1540.10">
    <property type="entry name" value="formyl-coa transferase, domain 3"/>
    <property type="match status" value="1"/>
</dbReference>
<dbReference type="OrthoDB" id="9797653at2"/>
<dbReference type="PANTHER" id="PTHR48207:SF3">
    <property type="entry name" value="SUCCINATE--HYDROXYMETHYLGLUTARATE COA-TRANSFERASE"/>
    <property type="match status" value="1"/>
</dbReference>
<evidence type="ECO:0000313" key="3">
    <source>
        <dbReference type="Proteomes" id="UP000194360"/>
    </source>
</evidence>
<name>A0A1Y2N5E4_PSEAH</name>
<evidence type="ECO:0000256" key="1">
    <source>
        <dbReference type="ARBA" id="ARBA00022679"/>
    </source>
</evidence>
<gene>
    <name evidence="2" type="primary">bbsF_3</name>
    <name evidence="2" type="ORF">BG845_01247</name>
</gene>
<dbReference type="STRING" id="2074.BG845_01247"/>
<proteinExistence type="predicted"/>
<keyword evidence="3" id="KW-1185">Reference proteome</keyword>
<dbReference type="GO" id="GO:0033877">
    <property type="term" value="F:succinyl-CoA:(R)-benzylsuccinate CoA-transferase activity"/>
    <property type="evidence" value="ECO:0007669"/>
    <property type="project" value="UniProtKB-EC"/>
</dbReference>
<dbReference type="InterPro" id="IPR050483">
    <property type="entry name" value="CoA-transferase_III_domain"/>
</dbReference>
<dbReference type="Proteomes" id="UP000194360">
    <property type="component" value="Unassembled WGS sequence"/>
</dbReference>
<organism evidence="2 3">
    <name type="scientific">Pseudonocardia autotrophica</name>
    <name type="common">Amycolata autotrophica</name>
    <name type="synonym">Nocardia autotrophica</name>
    <dbReference type="NCBI Taxonomy" id="2074"/>
    <lineage>
        <taxon>Bacteria</taxon>
        <taxon>Bacillati</taxon>
        <taxon>Actinomycetota</taxon>
        <taxon>Actinomycetes</taxon>
        <taxon>Pseudonocardiales</taxon>
        <taxon>Pseudonocardiaceae</taxon>
        <taxon>Pseudonocardia</taxon>
    </lineage>
</organism>
<dbReference type="PANTHER" id="PTHR48207">
    <property type="entry name" value="SUCCINATE--HYDROXYMETHYLGLUTARATE COA-TRANSFERASE"/>
    <property type="match status" value="1"/>
</dbReference>
<dbReference type="Pfam" id="PF02515">
    <property type="entry name" value="CoA_transf_3"/>
    <property type="match status" value="1"/>
</dbReference>
<keyword evidence="1 2" id="KW-0808">Transferase</keyword>
<dbReference type="InterPro" id="IPR003673">
    <property type="entry name" value="CoA-Trfase_fam_III"/>
</dbReference>
<dbReference type="RefSeq" id="WP_085911766.1">
    <property type="nucleotide sequence ID" value="NZ_AP018920.1"/>
</dbReference>
<dbReference type="Gene3D" id="3.40.50.10540">
    <property type="entry name" value="Crotonobetainyl-coa:carnitine coa-transferase, domain 1"/>
    <property type="match status" value="1"/>
</dbReference>
<dbReference type="EMBL" id="MIGB01000005">
    <property type="protein sequence ID" value="OSY42327.1"/>
    <property type="molecule type" value="Genomic_DNA"/>
</dbReference>
<dbReference type="SUPFAM" id="SSF89796">
    <property type="entry name" value="CoA-transferase family III (CaiB/BaiF)"/>
    <property type="match status" value="1"/>
</dbReference>
<sequence>MADPGVPDAGGGPLSGILVADFSRILAGPYATMLLADMGADVVKVEGPAGDDTRSWTPPERDGESTYYLGINRGKRSIALDLRDEDDRAAARELARRADVVIENLRPGGMARFGLDHESVAATNPGVVYASISGFGSGAGAHVPGYDLMVQAMSGLMSLTGDPDGSPFRAGISVFDVMAGNHATIGILAALRHRDRTGEGQHVEVNLLSSALTGLVNHSSAWVASGTVPYRMGNAHPSVFPYEPLPTADDDMIVAAGNDRQFGKLCEVLGIPEVADDPRFARNADRTANREELRPVLTERLAERGAVEWFELLTDAGVPCGPIQTIDGGFAMAERFGLDPVVEVGDGERAIPTTRHPIRFSSTPAVYRLPPPQLDEHGADLRKWLSET</sequence>
<dbReference type="InterPro" id="IPR044855">
    <property type="entry name" value="CoA-Trfase_III_dom3_sf"/>
</dbReference>
<dbReference type="InterPro" id="IPR023606">
    <property type="entry name" value="CoA-Trfase_III_dom_1_sf"/>
</dbReference>
<dbReference type="AlphaFoldDB" id="A0A1Y2N5E4"/>
<reference evidence="2 3" key="1">
    <citation type="submission" date="2016-09" db="EMBL/GenBank/DDBJ databases">
        <title>Pseudonocardia autotrophica DSM535, a candidate organism with high potential of specific P450 cytochromes.</title>
        <authorList>
            <person name="Grumaz C."/>
            <person name="Vainshtein Y."/>
            <person name="Kirstahler P."/>
            <person name="Sohn K."/>
        </authorList>
    </citation>
    <scope>NUCLEOTIDE SEQUENCE [LARGE SCALE GENOMIC DNA]</scope>
    <source>
        <strain evidence="2 3">DSM 535</strain>
    </source>
</reference>
<dbReference type="EC" id="2.8.3.15" evidence="2"/>